<dbReference type="OrthoDB" id="6509908at2759"/>
<comment type="subcellular location">
    <subcellularLocation>
        <location evidence="1">Membrane</location>
        <topology evidence="1">Multi-pass membrane protein</topology>
    </subcellularLocation>
</comment>
<dbReference type="EMBL" id="LFZN01000008">
    <property type="protein sequence ID" value="KXT06017.1"/>
    <property type="molecule type" value="Genomic_DNA"/>
</dbReference>
<accession>A0A139HUB9</accession>
<evidence type="ECO:0000256" key="3">
    <source>
        <dbReference type="SAM" id="Phobius"/>
    </source>
</evidence>
<dbReference type="PANTHER" id="PTHR11360:SF234">
    <property type="entry name" value="MFS-TYPE TRANSPORTER DBAD-RELATED"/>
    <property type="match status" value="1"/>
</dbReference>
<proteinExistence type="inferred from homology"/>
<feature type="domain" description="Major facilitator superfamily (MFS) profile" evidence="4">
    <location>
        <begin position="29"/>
        <end position="418"/>
    </location>
</feature>
<protein>
    <recommendedName>
        <fullName evidence="4">Major facilitator superfamily (MFS) profile domain-containing protein</fullName>
    </recommendedName>
</protein>
<dbReference type="InterPro" id="IPR050327">
    <property type="entry name" value="Proton-linked_MCT"/>
</dbReference>
<dbReference type="InterPro" id="IPR036259">
    <property type="entry name" value="MFS_trans_sf"/>
</dbReference>
<feature type="transmembrane region" description="Helical" evidence="3">
    <location>
        <begin position="351"/>
        <end position="376"/>
    </location>
</feature>
<feature type="transmembrane region" description="Helical" evidence="3">
    <location>
        <begin position="125"/>
        <end position="151"/>
    </location>
</feature>
<dbReference type="InterPro" id="IPR011701">
    <property type="entry name" value="MFS"/>
</dbReference>
<dbReference type="Proteomes" id="UP000070133">
    <property type="component" value="Unassembled WGS sequence"/>
</dbReference>
<evidence type="ECO:0000313" key="6">
    <source>
        <dbReference type="Proteomes" id="UP000070133"/>
    </source>
</evidence>
<feature type="transmembrane region" description="Helical" evidence="3">
    <location>
        <begin position="388"/>
        <end position="409"/>
    </location>
</feature>
<comment type="caution">
    <text evidence="5">The sequence shown here is derived from an EMBL/GenBank/DDBJ whole genome shotgun (WGS) entry which is preliminary data.</text>
</comment>
<dbReference type="PANTHER" id="PTHR11360">
    <property type="entry name" value="MONOCARBOXYLATE TRANSPORTER"/>
    <property type="match status" value="1"/>
</dbReference>
<dbReference type="AlphaFoldDB" id="A0A139HUB9"/>
<dbReference type="GO" id="GO:0016020">
    <property type="term" value="C:membrane"/>
    <property type="evidence" value="ECO:0007669"/>
    <property type="project" value="UniProtKB-SubCell"/>
</dbReference>
<feature type="transmembrane region" description="Helical" evidence="3">
    <location>
        <begin position="230"/>
        <end position="247"/>
    </location>
</feature>
<evidence type="ECO:0000256" key="2">
    <source>
        <dbReference type="ARBA" id="ARBA00006727"/>
    </source>
</evidence>
<keyword evidence="3" id="KW-0812">Transmembrane</keyword>
<organism evidence="5 6">
    <name type="scientific">Pseudocercospora eumusae</name>
    <dbReference type="NCBI Taxonomy" id="321146"/>
    <lineage>
        <taxon>Eukaryota</taxon>
        <taxon>Fungi</taxon>
        <taxon>Dikarya</taxon>
        <taxon>Ascomycota</taxon>
        <taxon>Pezizomycotina</taxon>
        <taxon>Dothideomycetes</taxon>
        <taxon>Dothideomycetidae</taxon>
        <taxon>Mycosphaerellales</taxon>
        <taxon>Mycosphaerellaceae</taxon>
        <taxon>Pseudocercospora</taxon>
    </lineage>
</organism>
<dbReference type="GO" id="GO:0022857">
    <property type="term" value="F:transmembrane transporter activity"/>
    <property type="evidence" value="ECO:0007669"/>
    <property type="project" value="InterPro"/>
</dbReference>
<comment type="similarity">
    <text evidence="2">Belongs to the major facilitator superfamily. Monocarboxylate porter (TC 2.A.1.13) family.</text>
</comment>
<feature type="transmembrane region" description="Helical" evidence="3">
    <location>
        <begin position="158"/>
        <end position="177"/>
    </location>
</feature>
<feature type="transmembrane region" description="Helical" evidence="3">
    <location>
        <begin position="30"/>
        <end position="48"/>
    </location>
</feature>
<dbReference type="InterPro" id="IPR020846">
    <property type="entry name" value="MFS_dom"/>
</dbReference>
<feature type="transmembrane region" description="Helical" evidence="3">
    <location>
        <begin position="320"/>
        <end position="339"/>
    </location>
</feature>
<feature type="transmembrane region" description="Helical" evidence="3">
    <location>
        <begin position="68"/>
        <end position="89"/>
    </location>
</feature>
<keyword evidence="6" id="KW-1185">Reference proteome</keyword>
<feature type="transmembrane region" description="Helical" evidence="3">
    <location>
        <begin position="267"/>
        <end position="289"/>
    </location>
</feature>
<evidence type="ECO:0000256" key="1">
    <source>
        <dbReference type="ARBA" id="ARBA00004141"/>
    </source>
</evidence>
<dbReference type="Gene3D" id="1.20.1250.20">
    <property type="entry name" value="MFS general substrate transporter like domains"/>
    <property type="match status" value="1"/>
</dbReference>
<keyword evidence="3" id="KW-0472">Membrane</keyword>
<dbReference type="PROSITE" id="PS50850">
    <property type="entry name" value="MFS"/>
    <property type="match status" value="1"/>
</dbReference>
<feature type="transmembrane region" description="Helical" evidence="3">
    <location>
        <begin position="296"/>
        <end position="314"/>
    </location>
</feature>
<dbReference type="SUPFAM" id="SSF103473">
    <property type="entry name" value="MFS general substrate transporter"/>
    <property type="match status" value="1"/>
</dbReference>
<evidence type="ECO:0000313" key="5">
    <source>
        <dbReference type="EMBL" id="KXT06017.1"/>
    </source>
</evidence>
<dbReference type="Pfam" id="PF07690">
    <property type="entry name" value="MFS_1"/>
    <property type="match status" value="1"/>
</dbReference>
<feature type="transmembrane region" description="Helical" evidence="3">
    <location>
        <begin position="101"/>
        <end position="119"/>
    </location>
</feature>
<name>A0A139HUB9_9PEZI</name>
<evidence type="ECO:0000259" key="4">
    <source>
        <dbReference type="PROSITE" id="PS50850"/>
    </source>
</evidence>
<keyword evidence="3" id="KW-1133">Transmembrane helix</keyword>
<reference evidence="5 6" key="1">
    <citation type="submission" date="2015-07" db="EMBL/GenBank/DDBJ databases">
        <title>Comparative genomics of the Sigatoka disease complex on banana suggests a link between parallel evolutionary changes in Pseudocercospora fijiensis and Pseudocercospora eumusae and increased virulence on the banana host.</title>
        <authorList>
            <person name="Chang T.-C."/>
            <person name="Salvucci A."/>
            <person name="Crous P.W."/>
            <person name="Stergiopoulos I."/>
        </authorList>
    </citation>
    <scope>NUCLEOTIDE SEQUENCE [LARGE SCALE GENOMIC DNA]</scope>
    <source>
        <strain evidence="5 6">CBS 114824</strain>
    </source>
</reference>
<gene>
    <name evidence="5" type="ORF">AC578_1317</name>
</gene>
<sequence length="419" mass="44871">MTTPAQPEEKHATAVEVGPREIQKDSGVRAWSQVVGAFCLYFNTWGLLSGYGSFQSYYEESLLRSNSSFQISTIGSLQSFLLVFLGFLAGPLYDAGYSRHLLSCGSLLIVVGTIAQSFCTQLWQLLLAQGLCIGLGCGCLAVLSVAIPALWFTHRLPLANGIAASGSGFGGIILPIVIRNLLGKIGFGWTVRVIALIVLTLLACANLLLRVPQPAKQRRRLIDVASLTDWPYICFVLGCFFAFLGMYTPFYYVQTFALRNGLASQSVALYIVTAMNCGSIPGRIIPAFFAQRFGPLNMIILTAVALAACGLGLLGVGSTASVYVVAVFYGFFSGAFFALQPTVFARLTSNMAVLGTRFGMAFTVLSVALLFGTPISGALQGTDGYDASWAWTGAALFAGGLSIAVGRMLKADWQPWKRL</sequence>
<feature type="transmembrane region" description="Helical" evidence="3">
    <location>
        <begin position="189"/>
        <end position="209"/>
    </location>
</feature>